<keyword evidence="1 3" id="KW-0732">Signal</keyword>
<dbReference type="InterPro" id="IPR006558">
    <property type="entry name" value="LamG-like"/>
</dbReference>
<keyword evidence="6" id="KW-1185">Reference proteome</keyword>
<evidence type="ECO:0000313" key="6">
    <source>
        <dbReference type="Proteomes" id="UP000198648"/>
    </source>
</evidence>
<name>A0A1H9DU82_9FLAO</name>
<accession>A0A1H9DU82</accession>
<keyword evidence="2" id="KW-1015">Disulfide bond</keyword>
<dbReference type="Gene3D" id="2.60.120.200">
    <property type="match status" value="1"/>
</dbReference>
<dbReference type="Pfam" id="PF18962">
    <property type="entry name" value="Por_Secre_tail"/>
    <property type="match status" value="1"/>
</dbReference>
<dbReference type="NCBIfam" id="TIGR04183">
    <property type="entry name" value="Por_Secre_tail"/>
    <property type="match status" value="1"/>
</dbReference>
<feature type="domain" description="LamG-like jellyroll fold" evidence="4">
    <location>
        <begin position="47"/>
        <end position="185"/>
    </location>
</feature>
<sequence>MKKKLFFRSLLLGVTLFPFFTQAQSALHFDGVNDAVTTNFGAVAGNNARTIEAWIKTTANTDPGTGGVQNVICDWGANATGARFTFNVLFGGKLRLEVGGSGVNGNIVVNNGLWHHVAAVYNPSATNKVAIYVDGVLDVQGNFSTSTISTGTTVKFAVARRVDNINFFLGSIDEVKVWNVAKTGAEIAANMNTEYCATQTGLIGYYKFNNGIPGGNNTTNTTTLDYSGNNNTGTLANFNFVGSTSNYIAGPTLTLSTIDASVSASGNTLTANEAGATYQWVDCNNANTPVGGATSQAFTPAVDGSYAVIVNKNGCIATSTCQNVVLASDDFQLNNQIKLYPNPSNGIINLDLGSHFNSVKTTVTNISGQVIMERNNENIAQLELNLNAPNGIYFVSVVVDNAFTKTFKLIKE</sequence>
<protein>
    <submittedName>
        <fullName evidence="5">Por secretion system C-terminal sorting domain-containing protein</fullName>
    </submittedName>
</protein>
<dbReference type="SUPFAM" id="SSF49899">
    <property type="entry name" value="Concanavalin A-like lectins/glucanases"/>
    <property type="match status" value="1"/>
</dbReference>
<organism evidence="5 6">
    <name type="scientific">Flavobacterium urocaniciphilum</name>
    <dbReference type="NCBI Taxonomy" id="1299341"/>
    <lineage>
        <taxon>Bacteria</taxon>
        <taxon>Pseudomonadati</taxon>
        <taxon>Bacteroidota</taxon>
        <taxon>Flavobacteriia</taxon>
        <taxon>Flavobacteriales</taxon>
        <taxon>Flavobacteriaceae</taxon>
        <taxon>Flavobacterium</taxon>
    </lineage>
</organism>
<evidence type="ECO:0000256" key="3">
    <source>
        <dbReference type="SAM" id="SignalP"/>
    </source>
</evidence>
<dbReference type="Pfam" id="PF13385">
    <property type="entry name" value="Laminin_G_3"/>
    <property type="match status" value="1"/>
</dbReference>
<dbReference type="Proteomes" id="UP000198648">
    <property type="component" value="Unassembled WGS sequence"/>
</dbReference>
<reference evidence="5 6" key="1">
    <citation type="submission" date="2016-10" db="EMBL/GenBank/DDBJ databases">
        <authorList>
            <person name="de Groot N.N."/>
        </authorList>
    </citation>
    <scope>NUCLEOTIDE SEQUENCE [LARGE SCALE GENOMIC DNA]</scope>
    <source>
        <strain evidence="5 6">DSM 27078</strain>
    </source>
</reference>
<dbReference type="InterPro" id="IPR013320">
    <property type="entry name" value="ConA-like_dom_sf"/>
</dbReference>
<dbReference type="OrthoDB" id="1391570at2"/>
<evidence type="ECO:0000256" key="2">
    <source>
        <dbReference type="ARBA" id="ARBA00023157"/>
    </source>
</evidence>
<dbReference type="GO" id="GO:0005975">
    <property type="term" value="P:carbohydrate metabolic process"/>
    <property type="evidence" value="ECO:0007669"/>
    <property type="project" value="UniProtKB-ARBA"/>
</dbReference>
<gene>
    <name evidence="5" type="ORF">SAMN05444005_10838</name>
</gene>
<feature type="chain" id="PRO_5011686265" evidence="3">
    <location>
        <begin position="24"/>
        <end position="412"/>
    </location>
</feature>
<dbReference type="RefSeq" id="WP_091469651.1">
    <property type="nucleotide sequence ID" value="NZ_FOEI01000008.1"/>
</dbReference>
<feature type="signal peptide" evidence="3">
    <location>
        <begin position="1"/>
        <end position="23"/>
    </location>
</feature>
<dbReference type="InterPro" id="IPR026444">
    <property type="entry name" value="Secre_tail"/>
</dbReference>
<dbReference type="STRING" id="1299341.SAMN05444005_10838"/>
<dbReference type="AlphaFoldDB" id="A0A1H9DU82"/>
<evidence type="ECO:0000256" key="1">
    <source>
        <dbReference type="ARBA" id="ARBA00022729"/>
    </source>
</evidence>
<evidence type="ECO:0000313" key="5">
    <source>
        <dbReference type="EMBL" id="SEQ16298.1"/>
    </source>
</evidence>
<dbReference type="EMBL" id="FOEI01000008">
    <property type="protein sequence ID" value="SEQ16298.1"/>
    <property type="molecule type" value="Genomic_DNA"/>
</dbReference>
<dbReference type="SMART" id="SM00560">
    <property type="entry name" value="LamGL"/>
    <property type="match status" value="1"/>
</dbReference>
<proteinExistence type="predicted"/>
<dbReference type="GO" id="GO:0004553">
    <property type="term" value="F:hydrolase activity, hydrolyzing O-glycosyl compounds"/>
    <property type="evidence" value="ECO:0007669"/>
    <property type="project" value="UniProtKB-ARBA"/>
</dbReference>
<evidence type="ECO:0000259" key="4">
    <source>
        <dbReference type="SMART" id="SM00560"/>
    </source>
</evidence>